<evidence type="ECO:0000313" key="1">
    <source>
        <dbReference type="EMBL" id="CCB50334.1"/>
    </source>
</evidence>
<evidence type="ECO:0000313" key="2">
    <source>
        <dbReference type="Proteomes" id="UP000009183"/>
    </source>
</evidence>
<sequence length="11" mass="1382">MARMVDPFDYH</sequence>
<dbReference type="InParanoid" id="F6HDG4"/>
<reference evidence="2" key="1">
    <citation type="journal article" date="2007" name="Nature">
        <title>The grapevine genome sequence suggests ancestral hexaploidization in major angiosperm phyla.</title>
        <authorList>
            <consortium name="The French-Italian Public Consortium for Grapevine Genome Characterization."/>
            <person name="Jaillon O."/>
            <person name="Aury J.-M."/>
            <person name="Noel B."/>
            <person name="Policriti A."/>
            <person name="Clepet C."/>
            <person name="Casagrande A."/>
            <person name="Choisne N."/>
            <person name="Aubourg S."/>
            <person name="Vitulo N."/>
            <person name="Jubin C."/>
            <person name="Vezzi A."/>
            <person name="Legeai F."/>
            <person name="Hugueney P."/>
            <person name="Dasilva C."/>
            <person name="Horner D."/>
            <person name="Mica E."/>
            <person name="Jublot D."/>
            <person name="Poulain J."/>
            <person name="Bruyere C."/>
            <person name="Billault A."/>
            <person name="Segurens B."/>
            <person name="Gouyvenoux M."/>
            <person name="Ugarte E."/>
            <person name="Cattonaro F."/>
            <person name="Anthouard V."/>
            <person name="Vico V."/>
            <person name="Del Fabbro C."/>
            <person name="Alaux M."/>
            <person name="Di Gaspero G."/>
            <person name="Dumas V."/>
            <person name="Felice N."/>
            <person name="Paillard S."/>
            <person name="Juman I."/>
            <person name="Moroldo M."/>
            <person name="Scalabrin S."/>
            <person name="Canaguier A."/>
            <person name="Le Clainche I."/>
            <person name="Malacrida G."/>
            <person name="Durand E."/>
            <person name="Pesole G."/>
            <person name="Laucou V."/>
            <person name="Chatelet P."/>
            <person name="Merdinoglu D."/>
            <person name="Delledonne M."/>
            <person name="Pezzotti M."/>
            <person name="Lecharny A."/>
            <person name="Scarpelli C."/>
            <person name="Artiguenave F."/>
            <person name="Pe M.E."/>
            <person name="Valle G."/>
            <person name="Morgante M."/>
            <person name="Caboche M."/>
            <person name="Adam-Blondon A.-F."/>
            <person name="Weissenbach J."/>
            <person name="Quetier F."/>
            <person name="Wincker P."/>
        </authorList>
    </citation>
    <scope>NUCLEOTIDE SEQUENCE [LARGE SCALE GENOMIC DNA]</scope>
    <source>
        <strain evidence="2">cv. Pinot noir / PN40024</strain>
    </source>
</reference>
<keyword evidence="2" id="KW-1185">Reference proteome</keyword>
<dbReference type="EMBL" id="FN595749">
    <property type="protein sequence ID" value="CCB50334.1"/>
    <property type="molecule type" value="Genomic_DNA"/>
</dbReference>
<accession>F6HDG4</accession>
<organism evidence="1 2">
    <name type="scientific">Vitis vinifera</name>
    <name type="common">Grape</name>
    <dbReference type="NCBI Taxonomy" id="29760"/>
    <lineage>
        <taxon>Eukaryota</taxon>
        <taxon>Viridiplantae</taxon>
        <taxon>Streptophyta</taxon>
        <taxon>Embryophyta</taxon>
        <taxon>Tracheophyta</taxon>
        <taxon>Spermatophyta</taxon>
        <taxon>Magnoliopsida</taxon>
        <taxon>eudicotyledons</taxon>
        <taxon>Gunneridae</taxon>
        <taxon>Pentapetalae</taxon>
        <taxon>rosids</taxon>
        <taxon>Vitales</taxon>
        <taxon>Vitaceae</taxon>
        <taxon>Viteae</taxon>
        <taxon>Vitis</taxon>
    </lineage>
</organism>
<gene>
    <name evidence="1" type="ordered locus">VIT_05s0020g01660</name>
</gene>
<dbReference type="Proteomes" id="UP000009183">
    <property type="component" value="Chromosome 5"/>
</dbReference>
<dbReference type="HOGENOM" id="CLU_3437747_0_0_1"/>
<protein>
    <submittedName>
        <fullName evidence="1">Uncharacterized protein</fullName>
    </submittedName>
</protein>
<name>F6HDG4_VITVI</name>
<proteinExistence type="predicted"/>